<dbReference type="AlphaFoldDB" id="A0AA40ZWR6"/>
<evidence type="ECO:0000313" key="2">
    <source>
        <dbReference type="EMBL" id="MBN3556987.1"/>
    </source>
</evidence>
<dbReference type="RefSeq" id="WP_184106687.1">
    <property type="nucleotide sequence ID" value="NZ_JACHNX010000028.1"/>
</dbReference>
<dbReference type="InterPro" id="IPR012334">
    <property type="entry name" value="Pectin_lyas_fold"/>
</dbReference>
<accession>A0AA40ZWR6</accession>
<reference evidence="1 3" key="1">
    <citation type="submission" date="2020-08" db="EMBL/GenBank/DDBJ databases">
        <title>Genomic Encyclopedia of Type Strains, Phase IV (KMG-IV): sequencing the most valuable type-strain genomes for metagenomic binning, comparative biology and taxonomic classification.</title>
        <authorList>
            <person name="Goeker M."/>
        </authorList>
    </citation>
    <scope>NUCLEOTIDE SEQUENCE [LARGE SCALE GENOMIC DNA]</scope>
    <source>
        <strain evidence="1 3">DSM 14562</strain>
    </source>
</reference>
<dbReference type="EMBL" id="JAFHKU010000096">
    <property type="protein sequence ID" value="MBN3556987.1"/>
    <property type="molecule type" value="Genomic_DNA"/>
</dbReference>
<name>A0AA40ZWR6_9SPHN</name>
<organism evidence="2 4">
    <name type="scientific">Sphingomonas yabuuchiae</name>
    <dbReference type="NCBI Taxonomy" id="172044"/>
    <lineage>
        <taxon>Bacteria</taxon>
        <taxon>Pseudomonadati</taxon>
        <taxon>Pseudomonadota</taxon>
        <taxon>Alphaproteobacteria</taxon>
        <taxon>Sphingomonadales</taxon>
        <taxon>Sphingomonadaceae</taxon>
        <taxon>Sphingomonas</taxon>
    </lineage>
</organism>
<dbReference type="SUPFAM" id="SSF51126">
    <property type="entry name" value="Pectin lyase-like"/>
    <property type="match status" value="1"/>
</dbReference>
<sequence>MTDGITRRTTLAALAGGVAPLRQDVGKDLGDSAMIGQSVAAPFIRSRSVLEKLREIGSSVRDTGAVGDGRADDTHAVQDIADYYARVGGEWFFPAGIFRTTAPIVLNCTKPQRIRGRGKRGVYPGRYDPAQPSELAILMPTHAARGAVRFVGSRTGDGSVELHDLALATLETGSVPIAAFAWDASDRFLRNFTFSGCSIHGFTSAFDLFRSGGGNSEMGLFKAQNCTINRNRWIARTLDQTQWNGFLFQGNEAGQNGYAAGDGGIAITAHNVSISNNCLEGQRDPVKLMGSMRGISVADNYFEDNVGNAAVHLENIRGPFDIGANSFQTFDQAKLNHLVLLSNCGHGRVLGPYRADGVHKMALPVTAIRNAGRNGQSANVNSDTNGLLRMDGFDNGNGYLREPQCSALARERVVAAGRAIAPWNGQPMPVAHHDTKNDAAIAFDVAIRGGAGDWAVVSWLFSRETAAAMPSDPYASISINGTGMPSSRDYIAYGFDEYWRAGEWCLLTAAVRLKVEMKRLLIRLYPYGVTAPGGHQTHYLNPVVYVTDSAEAILPYIDDYIARSVLKPPAVDGFLAGDVLVNAAVVAGGQSHYVKLPGAIDRWAYA</sequence>
<comment type="caution">
    <text evidence="2">The sequence shown here is derived from an EMBL/GenBank/DDBJ whole genome shotgun (WGS) entry which is preliminary data.</text>
</comment>
<evidence type="ECO:0000313" key="1">
    <source>
        <dbReference type="EMBL" id="MBB4611401.1"/>
    </source>
</evidence>
<dbReference type="InterPro" id="IPR011050">
    <property type="entry name" value="Pectin_lyase_fold/virulence"/>
</dbReference>
<dbReference type="Proteomes" id="UP000584663">
    <property type="component" value="Unassembled WGS sequence"/>
</dbReference>
<gene>
    <name evidence="1" type="ORF">GGQ89_003648</name>
    <name evidence="2" type="ORF">JYA60_01900</name>
</gene>
<dbReference type="EMBL" id="JACHNX010000028">
    <property type="protein sequence ID" value="MBB4611401.1"/>
    <property type="molecule type" value="Genomic_DNA"/>
</dbReference>
<reference evidence="2" key="2">
    <citation type="submission" date="2021-01" db="EMBL/GenBank/DDBJ databases">
        <title>Genome Sequencing of Type Strains.</title>
        <authorList>
            <person name="Lemaire J.F."/>
            <person name="Inderbitzin P."/>
            <person name="Collins S.B."/>
            <person name="Wespe N."/>
            <person name="Knight-Connoni V."/>
        </authorList>
    </citation>
    <scope>NUCLEOTIDE SEQUENCE</scope>
    <source>
        <strain evidence="2">DSM 14562</strain>
    </source>
</reference>
<dbReference type="Gene3D" id="2.160.20.10">
    <property type="entry name" value="Single-stranded right-handed beta-helix, Pectin lyase-like"/>
    <property type="match status" value="1"/>
</dbReference>
<keyword evidence="3" id="KW-1185">Reference proteome</keyword>
<evidence type="ECO:0000313" key="3">
    <source>
        <dbReference type="Proteomes" id="UP000584663"/>
    </source>
</evidence>
<protein>
    <submittedName>
        <fullName evidence="2">Right-handed parallel beta-helix repeat-containing protein</fullName>
    </submittedName>
</protein>
<proteinExistence type="predicted"/>
<dbReference type="Proteomes" id="UP000704529">
    <property type="component" value="Unassembled WGS sequence"/>
</dbReference>
<evidence type="ECO:0000313" key="4">
    <source>
        <dbReference type="Proteomes" id="UP000704529"/>
    </source>
</evidence>